<evidence type="ECO:0000313" key="5">
    <source>
        <dbReference type="Proteomes" id="UP000037035"/>
    </source>
</evidence>
<dbReference type="Pfam" id="PF13359">
    <property type="entry name" value="DDE_Tnp_4"/>
    <property type="match status" value="1"/>
</dbReference>
<sequence length="118" mass="13499">MKMNQINCLAETKLLSSNLFQFDFQKNQCKEKGLVPQHPLGEYFLANYAYTESSTVVPVFKKSAAKQFLSDKKSFNFNLSHQCVEVGNCIGMLKRRWQSLKLLGNKLTGICSMHCLNR</sequence>
<reference evidence="4 5" key="1">
    <citation type="submission" date="2015-08" db="EMBL/GenBank/DDBJ databases">
        <title>Next Generation Sequencing and Analysis of the Genome of Puccinia sorghi L Schw, the Causal Agent of Maize Common Rust.</title>
        <authorList>
            <person name="Rochi L."/>
            <person name="Burguener G."/>
            <person name="Darino M."/>
            <person name="Turjanski A."/>
            <person name="Kreff E."/>
            <person name="Dieguez M.J."/>
            <person name="Sacco F."/>
        </authorList>
    </citation>
    <scope>NUCLEOTIDE SEQUENCE [LARGE SCALE GENOMIC DNA]</scope>
    <source>
        <strain evidence="4 5">RO10H11247</strain>
    </source>
</reference>
<keyword evidence="5" id="KW-1185">Reference proteome</keyword>
<dbReference type="AlphaFoldDB" id="A0A0L6VBM4"/>
<accession>A0A0L6VBM4</accession>
<evidence type="ECO:0000259" key="3">
    <source>
        <dbReference type="Pfam" id="PF13359"/>
    </source>
</evidence>
<proteinExistence type="predicted"/>
<evidence type="ECO:0000256" key="2">
    <source>
        <dbReference type="ARBA" id="ARBA00022723"/>
    </source>
</evidence>
<name>A0A0L6VBM4_9BASI</name>
<protein>
    <recommendedName>
        <fullName evidence="3">DDE Tnp4 domain-containing protein</fullName>
    </recommendedName>
</protein>
<comment type="caution">
    <text evidence="4">The sequence shown here is derived from an EMBL/GenBank/DDBJ whole genome shotgun (WGS) entry which is preliminary data.</text>
</comment>
<dbReference type="InterPro" id="IPR027806">
    <property type="entry name" value="HARBI1_dom"/>
</dbReference>
<dbReference type="EMBL" id="LAVV01006990">
    <property type="protein sequence ID" value="KNZ57520.1"/>
    <property type="molecule type" value="Genomic_DNA"/>
</dbReference>
<keyword evidence="2" id="KW-0479">Metal-binding</keyword>
<feature type="domain" description="DDE Tnp4" evidence="3">
    <location>
        <begin position="33"/>
        <end position="103"/>
    </location>
</feature>
<dbReference type="OrthoDB" id="2649667at2759"/>
<evidence type="ECO:0000313" key="4">
    <source>
        <dbReference type="EMBL" id="KNZ57520.1"/>
    </source>
</evidence>
<dbReference type="GO" id="GO:0046872">
    <property type="term" value="F:metal ion binding"/>
    <property type="evidence" value="ECO:0007669"/>
    <property type="project" value="UniProtKB-KW"/>
</dbReference>
<comment type="cofactor">
    <cofactor evidence="1">
        <name>a divalent metal cation</name>
        <dbReference type="ChEBI" id="CHEBI:60240"/>
    </cofactor>
</comment>
<gene>
    <name evidence="4" type="ORF">VP01_2138g3</name>
</gene>
<evidence type="ECO:0000256" key="1">
    <source>
        <dbReference type="ARBA" id="ARBA00001968"/>
    </source>
</evidence>
<dbReference type="VEuPathDB" id="FungiDB:VP01_2138g3"/>
<organism evidence="4 5">
    <name type="scientific">Puccinia sorghi</name>
    <dbReference type="NCBI Taxonomy" id="27349"/>
    <lineage>
        <taxon>Eukaryota</taxon>
        <taxon>Fungi</taxon>
        <taxon>Dikarya</taxon>
        <taxon>Basidiomycota</taxon>
        <taxon>Pucciniomycotina</taxon>
        <taxon>Pucciniomycetes</taxon>
        <taxon>Pucciniales</taxon>
        <taxon>Pucciniaceae</taxon>
        <taxon>Puccinia</taxon>
    </lineage>
</organism>
<dbReference type="Proteomes" id="UP000037035">
    <property type="component" value="Unassembled WGS sequence"/>
</dbReference>